<evidence type="ECO:0000313" key="1">
    <source>
        <dbReference type="EMBL" id="KAK4223072.1"/>
    </source>
</evidence>
<comment type="caution">
    <text evidence="1">The sequence shown here is derived from an EMBL/GenBank/DDBJ whole genome shotgun (WGS) entry which is preliminary data.</text>
</comment>
<proteinExistence type="predicted"/>
<organism evidence="1 2">
    <name type="scientific">Podospora fimiseda</name>
    <dbReference type="NCBI Taxonomy" id="252190"/>
    <lineage>
        <taxon>Eukaryota</taxon>
        <taxon>Fungi</taxon>
        <taxon>Dikarya</taxon>
        <taxon>Ascomycota</taxon>
        <taxon>Pezizomycotina</taxon>
        <taxon>Sordariomycetes</taxon>
        <taxon>Sordariomycetidae</taxon>
        <taxon>Sordariales</taxon>
        <taxon>Podosporaceae</taxon>
        <taxon>Podospora</taxon>
    </lineage>
</organism>
<dbReference type="Proteomes" id="UP001301958">
    <property type="component" value="Unassembled WGS sequence"/>
</dbReference>
<keyword evidence="2" id="KW-1185">Reference proteome</keyword>
<name>A0AAN7BGU4_9PEZI</name>
<reference evidence="1" key="1">
    <citation type="journal article" date="2023" name="Mol. Phylogenet. Evol.">
        <title>Genome-scale phylogeny and comparative genomics of the fungal order Sordariales.</title>
        <authorList>
            <person name="Hensen N."/>
            <person name="Bonometti L."/>
            <person name="Westerberg I."/>
            <person name="Brannstrom I.O."/>
            <person name="Guillou S."/>
            <person name="Cros-Aarteil S."/>
            <person name="Calhoun S."/>
            <person name="Haridas S."/>
            <person name="Kuo A."/>
            <person name="Mondo S."/>
            <person name="Pangilinan J."/>
            <person name="Riley R."/>
            <person name="LaButti K."/>
            <person name="Andreopoulos B."/>
            <person name="Lipzen A."/>
            <person name="Chen C."/>
            <person name="Yan M."/>
            <person name="Daum C."/>
            <person name="Ng V."/>
            <person name="Clum A."/>
            <person name="Steindorff A."/>
            <person name="Ohm R.A."/>
            <person name="Martin F."/>
            <person name="Silar P."/>
            <person name="Natvig D.O."/>
            <person name="Lalanne C."/>
            <person name="Gautier V."/>
            <person name="Ament-Velasquez S.L."/>
            <person name="Kruys A."/>
            <person name="Hutchinson M.I."/>
            <person name="Powell A.J."/>
            <person name="Barry K."/>
            <person name="Miller A.N."/>
            <person name="Grigoriev I.V."/>
            <person name="Debuchy R."/>
            <person name="Gladieux P."/>
            <person name="Hiltunen Thoren M."/>
            <person name="Johannesson H."/>
        </authorList>
    </citation>
    <scope>NUCLEOTIDE SEQUENCE</scope>
    <source>
        <strain evidence="1">CBS 990.96</strain>
    </source>
</reference>
<protein>
    <submittedName>
        <fullName evidence="1">Uncharacterized protein</fullName>
    </submittedName>
</protein>
<dbReference type="AlphaFoldDB" id="A0AAN7BGU4"/>
<sequence>MIRSCLRLRVFLLTNSTETYSVHVWSALTTSHLNGSTMLDSLLLDRTRGVISSNGGGVANAFGFSLLGDYLATSVPSPQIQLQNVH</sequence>
<reference evidence="1" key="2">
    <citation type="submission" date="2023-05" db="EMBL/GenBank/DDBJ databases">
        <authorList>
            <consortium name="Lawrence Berkeley National Laboratory"/>
            <person name="Steindorff A."/>
            <person name="Hensen N."/>
            <person name="Bonometti L."/>
            <person name="Westerberg I."/>
            <person name="Brannstrom I.O."/>
            <person name="Guillou S."/>
            <person name="Cros-Aarteil S."/>
            <person name="Calhoun S."/>
            <person name="Haridas S."/>
            <person name="Kuo A."/>
            <person name="Mondo S."/>
            <person name="Pangilinan J."/>
            <person name="Riley R."/>
            <person name="Labutti K."/>
            <person name="Andreopoulos B."/>
            <person name="Lipzen A."/>
            <person name="Chen C."/>
            <person name="Yanf M."/>
            <person name="Daum C."/>
            <person name="Ng V."/>
            <person name="Clum A."/>
            <person name="Ohm R."/>
            <person name="Martin F."/>
            <person name="Silar P."/>
            <person name="Natvig D."/>
            <person name="Lalanne C."/>
            <person name="Gautier V."/>
            <person name="Ament-Velasquez S.L."/>
            <person name="Kruys A."/>
            <person name="Hutchinson M.I."/>
            <person name="Powell A.J."/>
            <person name="Barry K."/>
            <person name="Miller A.N."/>
            <person name="Grigoriev I.V."/>
            <person name="Debuchy R."/>
            <person name="Gladieux P."/>
            <person name="Thoren M.H."/>
            <person name="Johannesson H."/>
        </authorList>
    </citation>
    <scope>NUCLEOTIDE SEQUENCE</scope>
    <source>
        <strain evidence="1">CBS 990.96</strain>
    </source>
</reference>
<evidence type="ECO:0000313" key="2">
    <source>
        <dbReference type="Proteomes" id="UP001301958"/>
    </source>
</evidence>
<accession>A0AAN7BGU4</accession>
<gene>
    <name evidence="1" type="ORF">QBC38DRAFT_488455</name>
</gene>
<dbReference type="EMBL" id="MU865441">
    <property type="protein sequence ID" value="KAK4223072.1"/>
    <property type="molecule type" value="Genomic_DNA"/>
</dbReference>